<reference evidence="3 4" key="1">
    <citation type="submission" date="2023-07" db="EMBL/GenBank/DDBJ databases">
        <title>Sequencing the genomes of 1000 actinobacteria strains.</title>
        <authorList>
            <person name="Klenk H.-P."/>
        </authorList>
    </citation>
    <scope>NUCLEOTIDE SEQUENCE [LARGE SCALE GENOMIC DNA]</scope>
    <source>
        <strain evidence="3 4">GD13</strain>
    </source>
</reference>
<dbReference type="PROSITE" id="PS50937">
    <property type="entry name" value="HTH_MERR_2"/>
    <property type="match status" value="1"/>
</dbReference>
<evidence type="ECO:0000313" key="3">
    <source>
        <dbReference type="EMBL" id="MDP9822360.1"/>
    </source>
</evidence>
<evidence type="ECO:0000259" key="2">
    <source>
        <dbReference type="PROSITE" id="PS50937"/>
    </source>
</evidence>
<dbReference type="GO" id="GO:0003677">
    <property type="term" value="F:DNA binding"/>
    <property type="evidence" value="ECO:0007669"/>
    <property type="project" value="UniProtKB-KW"/>
</dbReference>
<name>A0ABT9NQM6_9ACTN</name>
<dbReference type="PANTHER" id="PTHR30204">
    <property type="entry name" value="REDOX-CYCLING DRUG-SENSING TRANSCRIPTIONAL ACTIVATOR SOXR"/>
    <property type="match status" value="1"/>
</dbReference>
<dbReference type="RefSeq" id="WP_306825104.1">
    <property type="nucleotide sequence ID" value="NZ_JAUSQM010000001.1"/>
</dbReference>
<dbReference type="InterPro" id="IPR000551">
    <property type="entry name" value="MerR-type_HTH_dom"/>
</dbReference>
<comment type="caution">
    <text evidence="3">The sequence shown here is derived from an EMBL/GenBank/DDBJ whole genome shotgun (WGS) entry which is preliminary data.</text>
</comment>
<dbReference type="Pfam" id="PF13411">
    <property type="entry name" value="MerR_1"/>
    <property type="match status" value="1"/>
</dbReference>
<dbReference type="PRINTS" id="PR00040">
    <property type="entry name" value="HTHMERR"/>
</dbReference>
<dbReference type="SMART" id="SM00422">
    <property type="entry name" value="HTH_MERR"/>
    <property type="match status" value="1"/>
</dbReference>
<dbReference type="PANTHER" id="PTHR30204:SF93">
    <property type="entry name" value="HTH MERR-TYPE DOMAIN-CONTAINING PROTEIN"/>
    <property type="match status" value="1"/>
</dbReference>
<dbReference type="EMBL" id="JAUSQM010000001">
    <property type="protein sequence ID" value="MDP9822360.1"/>
    <property type="molecule type" value="Genomic_DNA"/>
</dbReference>
<accession>A0ABT9NQM6</accession>
<keyword evidence="1 3" id="KW-0238">DNA-binding</keyword>
<evidence type="ECO:0000256" key="1">
    <source>
        <dbReference type="ARBA" id="ARBA00023125"/>
    </source>
</evidence>
<proteinExistence type="predicted"/>
<gene>
    <name evidence="3" type="ORF">J2S59_002169</name>
</gene>
<dbReference type="SUPFAM" id="SSF46955">
    <property type="entry name" value="Putative DNA-binding domain"/>
    <property type="match status" value="1"/>
</dbReference>
<protein>
    <submittedName>
        <fullName evidence="3">DNA-binding transcriptional MerR regulator</fullName>
    </submittedName>
</protein>
<sequence>MTADQRAPEVDDPTGDDALMTVDELAASVGLTVRTTRYYASRGLLPPPTRRGRFAMYDAQHRARLEMVRALQGHGFTLQAIEGYLASLPADAGVEDLALQRAMLTSWTPRERESLTRRQLEKRAERRLSDDDLDTLEAFGHLTREGERFVVHTGFDVGVRVLGLPIPTAGMVRAGEVITRHMEALALELTEVLREEVVEPFRSAPRTPEQAERFEQTLVETRRLTLESVVAGFQRAANNIITRSLTRR</sequence>
<feature type="domain" description="HTH merR-type" evidence="2">
    <location>
        <begin position="19"/>
        <end position="87"/>
    </location>
</feature>
<dbReference type="InterPro" id="IPR009061">
    <property type="entry name" value="DNA-bd_dom_put_sf"/>
</dbReference>
<keyword evidence="4" id="KW-1185">Reference proteome</keyword>
<dbReference type="Proteomes" id="UP001240447">
    <property type="component" value="Unassembled WGS sequence"/>
</dbReference>
<evidence type="ECO:0000313" key="4">
    <source>
        <dbReference type="Proteomes" id="UP001240447"/>
    </source>
</evidence>
<dbReference type="Gene3D" id="1.10.1660.10">
    <property type="match status" value="1"/>
</dbReference>
<dbReference type="InterPro" id="IPR047057">
    <property type="entry name" value="MerR_fam"/>
</dbReference>
<organism evidence="3 4">
    <name type="scientific">Nocardioides massiliensis</name>
    <dbReference type="NCBI Taxonomy" id="1325935"/>
    <lineage>
        <taxon>Bacteria</taxon>
        <taxon>Bacillati</taxon>
        <taxon>Actinomycetota</taxon>
        <taxon>Actinomycetes</taxon>
        <taxon>Propionibacteriales</taxon>
        <taxon>Nocardioidaceae</taxon>
        <taxon>Nocardioides</taxon>
    </lineage>
</organism>